<sequence length="457" mass="51377">MKKPWGGRFEQATDDLMIRFSQSVSFDRRLYAYDIQGSIAHCKTLQKAKLVTSAESKKIIGGLQAILKEIESGKFVFKEELEDVHMNIEKRLIEKIGPAGGKLHTGRSRNDQVALDLRLYMRDEITHIERALKRLGRTLIGQAKKHVNTIIPGYTHLQRAQPVSLAHHLLAYVEMFARDRARLQDVLKRVNVMPLGSAALAGSGYPLDRHYTARLLKFPAITHNSMDAVSDRDHVVEFLATASLLMAHLSRLCEELILWASSEWKLVELSDAFTTGSSIMPQKKNPDAAELVRGKTGRVYGHLMNLLTLLKGQPLAYNKDMQEDKEPLFDAVDTVQTALDVFDGMMKSAQFTAPSIATLEASGFLTATEIADYLVLKGMPFRDAHEVTGKAVAYCLKHKKGLNDLSLDEYKTFSPKFKKDIFDYVSIAGAVDRKNVYGGTARNQVREQLKRVTKEWK</sequence>
<comment type="similarity">
    <text evidence="7">Belongs to the lyase 1 family. Argininosuccinate lyase subfamily.</text>
</comment>
<dbReference type="Gene3D" id="1.20.200.10">
    <property type="entry name" value="Fumarase/aspartase (Central domain)"/>
    <property type="match status" value="1"/>
</dbReference>
<dbReference type="InParanoid" id="M1YHG2"/>
<dbReference type="InterPro" id="IPR009049">
    <property type="entry name" value="Argininosuccinate_lyase"/>
</dbReference>
<evidence type="ECO:0000256" key="5">
    <source>
        <dbReference type="ARBA" id="ARBA00022605"/>
    </source>
</evidence>
<evidence type="ECO:0000256" key="2">
    <source>
        <dbReference type="ARBA" id="ARBA00004941"/>
    </source>
</evidence>
<evidence type="ECO:0000256" key="1">
    <source>
        <dbReference type="ARBA" id="ARBA00000985"/>
    </source>
</evidence>
<comment type="subcellular location">
    <subcellularLocation>
        <location evidence="7">Cytoplasm</location>
    </subcellularLocation>
</comment>
<dbReference type="PANTHER" id="PTHR43814:SF1">
    <property type="entry name" value="ARGININOSUCCINATE LYASE"/>
    <property type="match status" value="1"/>
</dbReference>
<dbReference type="PRINTS" id="PR00149">
    <property type="entry name" value="FUMRATELYASE"/>
</dbReference>
<dbReference type="UniPathway" id="UPA00068">
    <property type="reaction ID" value="UER00114"/>
</dbReference>
<dbReference type="PRINTS" id="PR00145">
    <property type="entry name" value="ARGSUCLYASE"/>
</dbReference>
<keyword evidence="11" id="KW-1185">Reference proteome</keyword>
<dbReference type="InterPro" id="IPR008948">
    <property type="entry name" value="L-Aspartase-like"/>
</dbReference>
<dbReference type="GO" id="GO:0005829">
    <property type="term" value="C:cytosol"/>
    <property type="evidence" value="ECO:0007669"/>
    <property type="project" value="TreeGrafter"/>
</dbReference>
<dbReference type="EC" id="4.3.2.1" evidence="3 7"/>
<reference evidence="10 11" key="1">
    <citation type="journal article" date="2013" name="Front. Microbiol.">
        <title>The genome of Nitrospina gracilis illuminates the metabolism and evolution of the major marine nitrite oxidizer.</title>
        <authorList>
            <person name="Luecker S."/>
            <person name="Nowka B."/>
            <person name="Rattei T."/>
            <person name="Spieck E."/>
            <person name="and Daims H."/>
        </authorList>
    </citation>
    <scope>NUCLEOTIDE SEQUENCE [LARGE SCALE GENOMIC DNA]</scope>
    <source>
        <strain evidence="10 11">3/211</strain>
    </source>
</reference>
<keyword evidence="7" id="KW-0963">Cytoplasm</keyword>
<dbReference type="PROSITE" id="PS00163">
    <property type="entry name" value="FUMARATE_LYASES"/>
    <property type="match status" value="1"/>
</dbReference>
<keyword evidence="5 7" id="KW-0028">Amino-acid biosynthesis</keyword>
<dbReference type="PANTHER" id="PTHR43814">
    <property type="entry name" value="ARGININOSUCCINATE LYASE"/>
    <property type="match status" value="1"/>
</dbReference>
<dbReference type="InterPro" id="IPR024083">
    <property type="entry name" value="Fumarase/histidase_N"/>
</dbReference>
<dbReference type="HOGENOM" id="CLU_027272_2_3_0"/>
<dbReference type="InterPro" id="IPR022761">
    <property type="entry name" value="Fumarate_lyase_N"/>
</dbReference>
<dbReference type="FunCoup" id="M1YHG2">
    <property type="interactions" value="440"/>
</dbReference>
<organism evidence="10 11">
    <name type="scientific">Nitrospina gracilis (strain 3/211)</name>
    <dbReference type="NCBI Taxonomy" id="1266370"/>
    <lineage>
        <taxon>Bacteria</taxon>
        <taxon>Pseudomonadati</taxon>
        <taxon>Nitrospinota/Tectimicrobiota group</taxon>
        <taxon>Nitrospinota</taxon>
        <taxon>Nitrospinia</taxon>
        <taxon>Nitrospinales</taxon>
        <taxon>Nitrospinaceae</taxon>
        <taxon>Nitrospina</taxon>
    </lineage>
</organism>
<accession>M1YHG2</accession>
<dbReference type="STRING" id="1266370.NITGR_190020"/>
<comment type="catalytic activity">
    <reaction evidence="1 7">
        <text>2-(N(omega)-L-arginino)succinate = fumarate + L-arginine</text>
        <dbReference type="Rhea" id="RHEA:24020"/>
        <dbReference type="ChEBI" id="CHEBI:29806"/>
        <dbReference type="ChEBI" id="CHEBI:32682"/>
        <dbReference type="ChEBI" id="CHEBI:57472"/>
        <dbReference type="EC" id="4.3.2.1"/>
    </reaction>
</comment>
<keyword evidence="6 7" id="KW-0456">Lyase</keyword>
<dbReference type="GO" id="GO:0042450">
    <property type="term" value="P:L-arginine biosynthetic process via ornithine"/>
    <property type="evidence" value="ECO:0007669"/>
    <property type="project" value="UniProtKB-UniRule"/>
</dbReference>
<evidence type="ECO:0000259" key="8">
    <source>
        <dbReference type="Pfam" id="PF00206"/>
    </source>
</evidence>
<comment type="caution">
    <text evidence="10">The sequence shown here is derived from an EMBL/GenBank/DDBJ whole genome shotgun (WGS) entry which is preliminary data.</text>
</comment>
<dbReference type="Pfam" id="PF00206">
    <property type="entry name" value="Lyase_1"/>
    <property type="match status" value="1"/>
</dbReference>
<protein>
    <recommendedName>
        <fullName evidence="3 7">Argininosuccinate lyase</fullName>
        <shortName evidence="7">ASAL</shortName>
        <ecNumber evidence="3 7">4.3.2.1</ecNumber>
    </recommendedName>
    <alternativeName>
        <fullName evidence="7">Arginosuccinase</fullName>
    </alternativeName>
</protein>
<evidence type="ECO:0000313" key="11">
    <source>
        <dbReference type="Proteomes" id="UP000011704"/>
    </source>
</evidence>
<dbReference type="FunFam" id="1.20.200.10:FF:000015">
    <property type="entry name" value="argininosuccinate lyase isoform X2"/>
    <property type="match status" value="1"/>
</dbReference>
<dbReference type="Gene3D" id="1.10.40.30">
    <property type="entry name" value="Fumarase/aspartase (C-terminal domain)"/>
    <property type="match status" value="1"/>
</dbReference>
<evidence type="ECO:0000313" key="10">
    <source>
        <dbReference type="EMBL" id="CCQ89910.1"/>
    </source>
</evidence>
<dbReference type="NCBIfam" id="TIGR00838">
    <property type="entry name" value="argH"/>
    <property type="match status" value="1"/>
</dbReference>
<dbReference type="GO" id="GO:0004056">
    <property type="term" value="F:argininosuccinate lyase activity"/>
    <property type="evidence" value="ECO:0007669"/>
    <property type="project" value="UniProtKB-UniRule"/>
</dbReference>
<dbReference type="Proteomes" id="UP000011704">
    <property type="component" value="Unassembled WGS sequence"/>
</dbReference>
<dbReference type="FunFam" id="1.10.275.10:FF:000002">
    <property type="entry name" value="Argininosuccinate lyase"/>
    <property type="match status" value="1"/>
</dbReference>
<feature type="domain" description="Argininosuccinate lyase C-terminal" evidence="9">
    <location>
        <begin position="364"/>
        <end position="431"/>
    </location>
</feature>
<dbReference type="InterPro" id="IPR020557">
    <property type="entry name" value="Fumarate_lyase_CS"/>
</dbReference>
<evidence type="ECO:0000256" key="7">
    <source>
        <dbReference type="HAMAP-Rule" id="MF_00006"/>
    </source>
</evidence>
<feature type="domain" description="Fumarate lyase N-terminal" evidence="8">
    <location>
        <begin position="7"/>
        <end position="301"/>
    </location>
</feature>
<dbReference type="EMBL" id="CAQJ01000021">
    <property type="protein sequence ID" value="CCQ89910.1"/>
    <property type="molecule type" value="Genomic_DNA"/>
</dbReference>
<proteinExistence type="inferred from homology"/>
<evidence type="ECO:0000256" key="6">
    <source>
        <dbReference type="ARBA" id="ARBA00023239"/>
    </source>
</evidence>
<evidence type="ECO:0000256" key="3">
    <source>
        <dbReference type="ARBA" id="ARBA00012338"/>
    </source>
</evidence>
<dbReference type="InterPro" id="IPR000362">
    <property type="entry name" value="Fumarate_lyase_fam"/>
</dbReference>
<dbReference type="CDD" id="cd01359">
    <property type="entry name" value="Argininosuccinate_lyase"/>
    <property type="match status" value="1"/>
</dbReference>
<dbReference type="HAMAP" id="MF_00006">
    <property type="entry name" value="Arg_succ_lyase"/>
    <property type="match status" value="1"/>
</dbReference>
<dbReference type="AlphaFoldDB" id="M1YHG2"/>
<name>M1YHG2_NITG3</name>
<dbReference type="InterPro" id="IPR029419">
    <property type="entry name" value="Arg_succ_lyase_C"/>
</dbReference>
<dbReference type="Gene3D" id="1.10.275.10">
    <property type="entry name" value="Fumarase/aspartase (N-terminal domain)"/>
    <property type="match status" value="1"/>
</dbReference>
<keyword evidence="4 7" id="KW-0055">Arginine biosynthesis</keyword>
<dbReference type="FunFam" id="1.10.40.30:FF:000001">
    <property type="entry name" value="Argininosuccinate lyase"/>
    <property type="match status" value="1"/>
</dbReference>
<evidence type="ECO:0000256" key="4">
    <source>
        <dbReference type="ARBA" id="ARBA00022571"/>
    </source>
</evidence>
<evidence type="ECO:0000259" key="9">
    <source>
        <dbReference type="Pfam" id="PF14698"/>
    </source>
</evidence>
<gene>
    <name evidence="7 10" type="primary">argH</name>
    <name evidence="10" type="ORF">NITGR_190020</name>
</gene>
<dbReference type="SUPFAM" id="SSF48557">
    <property type="entry name" value="L-aspartase-like"/>
    <property type="match status" value="1"/>
</dbReference>
<comment type="pathway">
    <text evidence="2 7">Amino-acid biosynthesis; L-arginine biosynthesis; L-arginine from L-ornithine and carbamoyl phosphate: step 3/3.</text>
</comment>
<dbReference type="Pfam" id="PF14698">
    <property type="entry name" value="ASL_C2"/>
    <property type="match status" value="1"/>
</dbReference>